<comment type="subcellular location">
    <subcellularLocation>
        <location evidence="1">Membrane</location>
        <topology evidence="1">Multi-pass membrane protein</topology>
    </subcellularLocation>
</comment>
<evidence type="ECO:0000313" key="7">
    <source>
        <dbReference type="Proteomes" id="UP000093000"/>
    </source>
</evidence>
<dbReference type="OrthoDB" id="262547at2759"/>
<keyword evidence="2 5" id="KW-0812">Transmembrane</keyword>
<evidence type="ECO:0000256" key="3">
    <source>
        <dbReference type="ARBA" id="ARBA00022989"/>
    </source>
</evidence>
<dbReference type="InParanoid" id="A0A1C7N673"/>
<proteinExistence type="predicted"/>
<gene>
    <name evidence="6" type="primary">zupT</name>
    <name evidence="6" type="ORF">A0J61_09101</name>
</gene>
<name>A0A1C7N673_9FUNG</name>
<accession>A0A1C7N673</accession>
<evidence type="ECO:0000256" key="1">
    <source>
        <dbReference type="ARBA" id="ARBA00004141"/>
    </source>
</evidence>
<feature type="transmembrane region" description="Helical" evidence="5">
    <location>
        <begin position="79"/>
        <end position="99"/>
    </location>
</feature>
<evidence type="ECO:0000313" key="6">
    <source>
        <dbReference type="EMBL" id="OBZ82844.1"/>
    </source>
</evidence>
<evidence type="ECO:0000256" key="4">
    <source>
        <dbReference type="ARBA" id="ARBA00023136"/>
    </source>
</evidence>
<comment type="caution">
    <text evidence="6">The sequence shown here is derived from an EMBL/GenBank/DDBJ whole genome shotgun (WGS) entry which is preliminary data.</text>
</comment>
<dbReference type="EMBL" id="LUGH01000774">
    <property type="protein sequence ID" value="OBZ82844.1"/>
    <property type="molecule type" value="Genomic_DNA"/>
</dbReference>
<reference evidence="6 7" key="1">
    <citation type="submission" date="2016-03" db="EMBL/GenBank/DDBJ databases">
        <title>Choanephora cucurbitarum.</title>
        <authorList>
            <person name="Min B."/>
            <person name="Park H."/>
            <person name="Park J.-H."/>
            <person name="Shin H.-D."/>
            <person name="Choi I.-G."/>
        </authorList>
    </citation>
    <scope>NUCLEOTIDE SEQUENCE [LARGE SCALE GENOMIC DNA]</scope>
    <source>
        <strain evidence="6 7">KUS-F28377</strain>
    </source>
</reference>
<organism evidence="6 7">
    <name type="scientific">Choanephora cucurbitarum</name>
    <dbReference type="NCBI Taxonomy" id="101091"/>
    <lineage>
        <taxon>Eukaryota</taxon>
        <taxon>Fungi</taxon>
        <taxon>Fungi incertae sedis</taxon>
        <taxon>Mucoromycota</taxon>
        <taxon>Mucoromycotina</taxon>
        <taxon>Mucoromycetes</taxon>
        <taxon>Mucorales</taxon>
        <taxon>Mucorineae</taxon>
        <taxon>Choanephoraceae</taxon>
        <taxon>Choanephoroideae</taxon>
        <taxon>Choanephora</taxon>
    </lineage>
</organism>
<dbReference type="Pfam" id="PF02535">
    <property type="entry name" value="Zip"/>
    <property type="match status" value="1"/>
</dbReference>
<dbReference type="GO" id="GO:0046873">
    <property type="term" value="F:metal ion transmembrane transporter activity"/>
    <property type="evidence" value="ECO:0007669"/>
    <property type="project" value="InterPro"/>
</dbReference>
<dbReference type="STRING" id="101091.A0A1C7N673"/>
<evidence type="ECO:0000256" key="2">
    <source>
        <dbReference type="ARBA" id="ARBA00022692"/>
    </source>
</evidence>
<dbReference type="GO" id="GO:0016020">
    <property type="term" value="C:membrane"/>
    <property type="evidence" value="ECO:0007669"/>
    <property type="project" value="UniProtKB-SubCell"/>
</dbReference>
<keyword evidence="7" id="KW-1185">Reference proteome</keyword>
<keyword evidence="3 5" id="KW-1133">Transmembrane helix</keyword>
<feature type="transmembrane region" description="Helical" evidence="5">
    <location>
        <begin position="111"/>
        <end position="129"/>
    </location>
</feature>
<feature type="transmembrane region" description="Helical" evidence="5">
    <location>
        <begin position="12"/>
        <end position="37"/>
    </location>
</feature>
<dbReference type="InterPro" id="IPR003689">
    <property type="entry name" value="ZIP"/>
</dbReference>
<dbReference type="Proteomes" id="UP000093000">
    <property type="component" value="Unassembled WGS sequence"/>
</dbReference>
<dbReference type="AlphaFoldDB" id="A0A1C7N673"/>
<evidence type="ECO:0000256" key="5">
    <source>
        <dbReference type="SAM" id="Phobius"/>
    </source>
</evidence>
<protein>
    <submittedName>
        <fullName evidence="6">Zinc transporter ZupT</fullName>
    </submittedName>
</protein>
<keyword evidence="4 5" id="KW-0472">Membrane</keyword>
<sequence length="132" mass="14009">MFISSQASSALGISVGIAMSIHNLTEGFMIALPLYYATRSRTTAFTYAAILGGLSQPIGALIGLFLIKNISQQGEDLLFGIVFGCVSGMMSLITVQSMLPQAIRADTNQSYVVAFFFLGIFLVGLSSILEVA</sequence>
<feature type="transmembrane region" description="Helical" evidence="5">
    <location>
        <begin position="44"/>
        <end position="67"/>
    </location>
</feature>